<accession>A0A5J4SSJ4</accession>
<proteinExistence type="predicted"/>
<evidence type="ECO:0000313" key="2">
    <source>
        <dbReference type="EMBL" id="KAA6348987.1"/>
    </source>
</evidence>
<dbReference type="AlphaFoldDB" id="A0A5J4SSJ4"/>
<feature type="domain" description="AAA" evidence="1">
    <location>
        <begin position="4"/>
        <end position="179"/>
    </location>
</feature>
<reference evidence="2" key="1">
    <citation type="submission" date="2019-03" db="EMBL/GenBank/DDBJ databases">
        <title>Single cell metagenomics reveals metabolic interactions within the superorganism composed of flagellate Streblomastix strix and complex community of Bacteroidetes bacteria on its surface.</title>
        <authorList>
            <person name="Treitli S.C."/>
            <person name="Kolisko M."/>
            <person name="Husnik F."/>
            <person name="Keeling P."/>
            <person name="Hampl V."/>
        </authorList>
    </citation>
    <scope>NUCLEOTIDE SEQUENCE</scope>
    <source>
        <strain evidence="2">STM</strain>
    </source>
</reference>
<keyword evidence="2" id="KW-0378">Hydrolase</keyword>
<dbReference type="Pfam" id="PF13614">
    <property type="entry name" value="AAA_31"/>
    <property type="match status" value="1"/>
</dbReference>
<dbReference type="Gene3D" id="3.40.50.300">
    <property type="entry name" value="P-loop containing nucleotide triphosphate hydrolases"/>
    <property type="match status" value="1"/>
</dbReference>
<dbReference type="EMBL" id="SNRY01000056">
    <property type="protein sequence ID" value="KAA6348987.1"/>
    <property type="molecule type" value="Genomic_DNA"/>
</dbReference>
<comment type="caution">
    <text evidence="2">The sequence shown here is derived from an EMBL/GenBank/DDBJ whole genome shotgun (WGS) entry which is preliminary data.</text>
</comment>
<name>A0A5J4SSJ4_9ZZZZ</name>
<dbReference type="EC" id="3.6.-.-" evidence="2"/>
<dbReference type="GO" id="GO:0016787">
    <property type="term" value="F:hydrolase activity"/>
    <property type="evidence" value="ECO:0007669"/>
    <property type="project" value="UniProtKB-KW"/>
</dbReference>
<dbReference type="InterPro" id="IPR027417">
    <property type="entry name" value="P-loop_NTPase"/>
</dbReference>
<dbReference type="SUPFAM" id="SSF52540">
    <property type="entry name" value="P-loop containing nucleoside triphosphate hydrolases"/>
    <property type="match status" value="1"/>
</dbReference>
<sequence>MKKTKVISVLNHKGGVGKTATATNLGAALKFLHECRVLLIDLDGQANLTESLGLSKEVEDKPTVYEAIKGKCPLPVYVNGDGLEVVPACLDLSAVETELLGEAGREMLLKNLIKPIRKDYDFILIDCPPSLSLLTLNAMTASDSLIIPMQAEYLAMRGMAKLTSVINTVKERLNHDLEIEGVLITQYDVRKNLNKTVAEIVSDMFGKKVFHTYIRGNVTIAEATSSGRDVISYAPNSVGAKDYISLCEEFISMQLAPKTVK</sequence>
<dbReference type="FunFam" id="3.40.50.300:FF:000285">
    <property type="entry name" value="Sporulation initiation inhibitor Soj"/>
    <property type="match status" value="1"/>
</dbReference>
<dbReference type="PANTHER" id="PTHR13696">
    <property type="entry name" value="P-LOOP CONTAINING NUCLEOSIDE TRIPHOSPHATE HYDROLASE"/>
    <property type="match status" value="1"/>
</dbReference>
<dbReference type="PANTHER" id="PTHR13696:SF99">
    <property type="entry name" value="COBYRINIC ACID AC-DIAMIDE SYNTHASE"/>
    <property type="match status" value="1"/>
</dbReference>
<organism evidence="2">
    <name type="scientific">termite gut metagenome</name>
    <dbReference type="NCBI Taxonomy" id="433724"/>
    <lineage>
        <taxon>unclassified sequences</taxon>
        <taxon>metagenomes</taxon>
        <taxon>organismal metagenomes</taxon>
    </lineage>
</organism>
<dbReference type="CDD" id="cd02042">
    <property type="entry name" value="ParAB_family"/>
    <property type="match status" value="1"/>
</dbReference>
<dbReference type="InterPro" id="IPR025669">
    <property type="entry name" value="AAA_dom"/>
</dbReference>
<dbReference type="InterPro" id="IPR050678">
    <property type="entry name" value="DNA_Partitioning_ATPase"/>
</dbReference>
<evidence type="ECO:0000259" key="1">
    <source>
        <dbReference type="Pfam" id="PF13614"/>
    </source>
</evidence>
<protein>
    <submittedName>
        <fullName evidence="2">Sporulation initiation inhibitor protein Soj</fullName>
        <ecNumber evidence="2">3.6.-.-</ecNumber>
    </submittedName>
</protein>
<gene>
    <name evidence="2" type="ORF">EZS27_003587</name>
</gene>